<organism evidence="6 7">
    <name type="scientific">Cryptolaemus montrouzieri</name>
    <dbReference type="NCBI Taxonomy" id="559131"/>
    <lineage>
        <taxon>Eukaryota</taxon>
        <taxon>Metazoa</taxon>
        <taxon>Ecdysozoa</taxon>
        <taxon>Arthropoda</taxon>
        <taxon>Hexapoda</taxon>
        <taxon>Insecta</taxon>
        <taxon>Pterygota</taxon>
        <taxon>Neoptera</taxon>
        <taxon>Endopterygota</taxon>
        <taxon>Coleoptera</taxon>
        <taxon>Polyphaga</taxon>
        <taxon>Cucujiformia</taxon>
        <taxon>Coccinelloidea</taxon>
        <taxon>Coccinellidae</taxon>
        <taxon>Scymninae</taxon>
        <taxon>Scymnini</taxon>
        <taxon>Cryptolaemus</taxon>
    </lineage>
</organism>
<keyword evidence="3" id="KW-0547">Nucleotide-binding</keyword>
<protein>
    <recommendedName>
        <fullName evidence="5">tRNA synthetases class I catalytic domain-containing protein</fullName>
    </recommendedName>
</protein>
<keyword evidence="2" id="KW-0436">Ligase</keyword>
<accession>A0ABD2NJ64</accession>
<dbReference type="Pfam" id="PF01406">
    <property type="entry name" value="tRNA-synt_1e"/>
    <property type="match status" value="1"/>
</dbReference>
<dbReference type="Proteomes" id="UP001516400">
    <property type="component" value="Unassembled WGS sequence"/>
</dbReference>
<dbReference type="Gene3D" id="3.40.50.620">
    <property type="entry name" value="HUPs"/>
    <property type="match status" value="1"/>
</dbReference>
<evidence type="ECO:0000256" key="1">
    <source>
        <dbReference type="ARBA" id="ARBA00005594"/>
    </source>
</evidence>
<comment type="similarity">
    <text evidence="1">Belongs to the class-I aminoacyl-tRNA synthetase family.</text>
</comment>
<dbReference type="InterPro" id="IPR032678">
    <property type="entry name" value="tRNA-synt_1_cat_dom"/>
</dbReference>
<dbReference type="InterPro" id="IPR024909">
    <property type="entry name" value="Cys-tRNA/MSH_ligase"/>
</dbReference>
<dbReference type="PANTHER" id="PTHR10890">
    <property type="entry name" value="CYSTEINYL-TRNA SYNTHETASE"/>
    <property type="match status" value="1"/>
</dbReference>
<dbReference type="PANTHER" id="PTHR10890:SF27">
    <property type="entry name" value="CYSTEINE--TRNA LIGASE, MITOCHONDRIAL-RELATED"/>
    <property type="match status" value="1"/>
</dbReference>
<gene>
    <name evidence="6" type="ORF">HHI36_016273</name>
</gene>
<name>A0ABD2NJ64_9CUCU</name>
<dbReference type="GO" id="GO:0016874">
    <property type="term" value="F:ligase activity"/>
    <property type="evidence" value="ECO:0007669"/>
    <property type="project" value="UniProtKB-KW"/>
</dbReference>
<dbReference type="SUPFAM" id="SSF52374">
    <property type="entry name" value="Nucleotidylyl transferase"/>
    <property type="match status" value="1"/>
</dbReference>
<evidence type="ECO:0000313" key="7">
    <source>
        <dbReference type="Proteomes" id="UP001516400"/>
    </source>
</evidence>
<evidence type="ECO:0000256" key="3">
    <source>
        <dbReference type="ARBA" id="ARBA00022741"/>
    </source>
</evidence>
<dbReference type="GO" id="GO:0005524">
    <property type="term" value="F:ATP binding"/>
    <property type="evidence" value="ECO:0007669"/>
    <property type="project" value="UniProtKB-KW"/>
</dbReference>
<evidence type="ECO:0000313" key="6">
    <source>
        <dbReference type="EMBL" id="KAL3278745.1"/>
    </source>
</evidence>
<reference evidence="6 7" key="1">
    <citation type="journal article" date="2021" name="BMC Biol.">
        <title>Horizontally acquired antibacterial genes associated with adaptive radiation of ladybird beetles.</title>
        <authorList>
            <person name="Li H.S."/>
            <person name="Tang X.F."/>
            <person name="Huang Y.H."/>
            <person name="Xu Z.Y."/>
            <person name="Chen M.L."/>
            <person name="Du X.Y."/>
            <person name="Qiu B.Y."/>
            <person name="Chen P.T."/>
            <person name="Zhang W."/>
            <person name="Slipinski A."/>
            <person name="Escalona H.E."/>
            <person name="Waterhouse R.M."/>
            <person name="Zwick A."/>
            <person name="Pang H."/>
        </authorList>
    </citation>
    <scope>NUCLEOTIDE SEQUENCE [LARGE SCALE GENOMIC DNA]</scope>
    <source>
        <strain evidence="6">SYSU2018</strain>
    </source>
</reference>
<keyword evidence="7" id="KW-1185">Reference proteome</keyword>
<comment type="caution">
    <text evidence="6">The sequence shown here is derived from an EMBL/GenBank/DDBJ whole genome shotgun (WGS) entry which is preliminary data.</text>
</comment>
<sequence length="141" mass="16358">MLINPTNMNCTRLHSFIRTKSSWAKPQGYDTGIQIFNCVAKEKVPLILKQKGIVTWYTCGPTVYDESHIGHATCYLKIDLIQRILSKYFNFNLITAMNITDIDDKIIKRSKELNRSAITISKIYENEFWNDLALLKIKNQI</sequence>
<keyword evidence="4" id="KW-0067">ATP-binding</keyword>
<dbReference type="EMBL" id="JABFTP020000124">
    <property type="protein sequence ID" value="KAL3278745.1"/>
    <property type="molecule type" value="Genomic_DNA"/>
</dbReference>
<feature type="domain" description="tRNA synthetases class I catalytic" evidence="5">
    <location>
        <begin position="50"/>
        <end position="139"/>
    </location>
</feature>
<evidence type="ECO:0000256" key="2">
    <source>
        <dbReference type="ARBA" id="ARBA00022598"/>
    </source>
</evidence>
<evidence type="ECO:0000256" key="4">
    <source>
        <dbReference type="ARBA" id="ARBA00022840"/>
    </source>
</evidence>
<proteinExistence type="inferred from homology"/>
<dbReference type="InterPro" id="IPR014729">
    <property type="entry name" value="Rossmann-like_a/b/a_fold"/>
</dbReference>
<evidence type="ECO:0000259" key="5">
    <source>
        <dbReference type="Pfam" id="PF01406"/>
    </source>
</evidence>
<dbReference type="AlphaFoldDB" id="A0ABD2NJ64"/>